<dbReference type="SUPFAM" id="SSF53850">
    <property type="entry name" value="Periplasmic binding protein-like II"/>
    <property type="match status" value="1"/>
</dbReference>
<name>A0A1S8KRI0_ENTFC</name>
<dbReference type="PROSITE" id="PS51257">
    <property type="entry name" value="PROKAR_LIPOPROTEIN"/>
    <property type="match status" value="1"/>
</dbReference>
<dbReference type="PANTHER" id="PTHR43649">
    <property type="entry name" value="ARABINOSE-BINDING PROTEIN-RELATED"/>
    <property type="match status" value="1"/>
</dbReference>
<sequence>MEKERIKMNIRKLIAGVVCLAAASGFLTGCGSASSTADKEEKVTVWAWDETFNIKAVNEAKKVYENEETEIEVVTMSQDDIVQKLNTALASGNTEGLPNIVLIEDYRIQGYLTSYPDAFANLSAIVKEDHFAPYKFAVNKVGDKIYGVPFDSGVTANFYRTDLMAEAGYTEEDMENLKWDEYIQVARDVKEKTGKKIAEVNPSDLGRVRMIMQQAGEWYTSEDGETVTIQDNASLKYGLELFATLLKEDLVEQTSDWNAGVTAIQSGAVASSPTGAWYSSTIQGAENQSGKWKIAPIPALPENLQKAQASNLGGAGWYVIKGVAGEDSAKDFLEATFASNEELMGTLAKEIGLVSTMLSANEQEAYQEASEFYSGQKIFDDFSTWTSEIPEVNYGHETYAIEAVVAEALHRIINGEETDKVLADTQKQVEAQLAN</sequence>
<evidence type="ECO:0000313" key="1">
    <source>
        <dbReference type="EMBL" id="OOL82322.1"/>
    </source>
</evidence>
<comment type="caution">
    <text evidence="1">The sequence shown here is derived from an EMBL/GenBank/DDBJ whole genome shotgun (WGS) entry which is preliminary data.</text>
</comment>
<proteinExistence type="predicted"/>
<dbReference type="InterPro" id="IPR050490">
    <property type="entry name" value="Bact_solute-bd_prot1"/>
</dbReference>
<dbReference type="EMBL" id="MVGJ01000054">
    <property type="protein sequence ID" value="OOL82322.1"/>
    <property type="molecule type" value="Genomic_DNA"/>
</dbReference>
<evidence type="ECO:0000313" key="2">
    <source>
        <dbReference type="Proteomes" id="UP000191171"/>
    </source>
</evidence>
<dbReference type="Gene3D" id="3.40.190.10">
    <property type="entry name" value="Periplasmic binding protein-like II"/>
    <property type="match status" value="1"/>
</dbReference>
<dbReference type="InterPro" id="IPR006059">
    <property type="entry name" value="SBP"/>
</dbReference>
<dbReference type="PANTHER" id="PTHR43649:SF32">
    <property type="entry name" value="SUGAR BINDING SECRETED PROTEIN"/>
    <property type="match status" value="1"/>
</dbReference>
<reference evidence="1 2" key="1">
    <citation type="submission" date="2017-02" db="EMBL/GenBank/DDBJ databases">
        <title>Clonality and virulence of isolates of VRE in Hematopoietic Stem Cell Transplanted (HSCT) patients.</title>
        <authorList>
            <person name="Marchi A.P."/>
            <person name="Martins R.C."/>
            <person name="Marie S.K."/>
            <person name="Levin A.S."/>
            <person name="Costa S.F."/>
        </authorList>
    </citation>
    <scope>NUCLEOTIDE SEQUENCE [LARGE SCALE GENOMIC DNA]</scope>
    <source>
        <strain evidence="1 2">LIM1759</strain>
    </source>
</reference>
<gene>
    <name evidence="1" type="ORF">B1P95_10145</name>
</gene>
<dbReference type="AlphaFoldDB" id="A0A1S8KRI0"/>
<dbReference type="Proteomes" id="UP000191171">
    <property type="component" value="Unassembled WGS sequence"/>
</dbReference>
<accession>A0A1S8KRI0</accession>
<protein>
    <submittedName>
        <fullName evidence="1">ABC transporter substrate-binding protein</fullName>
    </submittedName>
</protein>
<dbReference type="Pfam" id="PF13416">
    <property type="entry name" value="SBP_bac_8"/>
    <property type="match status" value="1"/>
</dbReference>
<organism evidence="1 2">
    <name type="scientific">Enterococcus faecium</name>
    <name type="common">Streptococcus faecium</name>
    <dbReference type="NCBI Taxonomy" id="1352"/>
    <lineage>
        <taxon>Bacteria</taxon>
        <taxon>Bacillati</taxon>
        <taxon>Bacillota</taxon>
        <taxon>Bacilli</taxon>
        <taxon>Lactobacillales</taxon>
        <taxon>Enterococcaceae</taxon>
        <taxon>Enterococcus</taxon>
    </lineage>
</organism>